<keyword evidence="9" id="KW-0575">Peroxidase</keyword>
<feature type="domain" description="Cytochrome c" evidence="8">
    <location>
        <begin position="233"/>
        <end position="365"/>
    </location>
</feature>
<dbReference type="Pfam" id="PF03150">
    <property type="entry name" value="CCP_MauG"/>
    <property type="match status" value="1"/>
</dbReference>
<keyword evidence="6 7" id="KW-0408">Iron</keyword>
<dbReference type="InterPro" id="IPR036909">
    <property type="entry name" value="Cyt_c-like_dom_sf"/>
</dbReference>
<sequence>MHQFLKNSRAGVGSLILLGILLLGTACKKDTVGDDSCETCPATDLIPGTYAPEPYVLELADWMGEPIIPADNPLTKDGVALGRMLFYDPIVSSDSTMSCASCHAPDLGFTDGTAFSTGVEGRQTTRSSMPLFNLAYNPNGFFWDGRSPSMEDQALHPIMDRVELNEDWENVVRKFQRHPDYPQRFRKAFGIERTSEITKELAVKALAQFERTLISQDSRFDRVVYRNEGWLTDSEQRGKDLFYVEPSLVDHPGCSHCHGGVNFTDFSFRNNGIDSVATLNDFPDKGLGAVTGRVYDNGRFKVPSLRNIELTAPYMHDGRFATLEEVLDHYKTGGHGVENEDPNIVPFTLTGSQKQDLIAFLRTLTDTTFIKNPAYANPFN</sequence>
<evidence type="ECO:0000259" key="8">
    <source>
        <dbReference type="PROSITE" id="PS51007"/>
    </source>
</evidence>
<keyword evidence="10" id="KW-1185">Reference proteome</keyword>
<evidence type="ECO:0000256" key="3">
    <source>
        <dbReference type="ARBA" id="ARBA00022723"/>
    </source>
</evidence>
<dbReference type="InterPro" id="IPR051395">
    <property type="entry name" value="Cytochrome_c_Peroxidase/MauG"/>
</dbReference>
<feature type="domain" description="Cytochrome c" evidence="8">
    <location>
        <begin position="77"/>
        <end position="179"/>
    </location>
</feature>
<dbReference type="RefSeq" id="WP_099150862.1">
    <property type="nucleotide sequence ID" value="NZ_PDUD01000020.1"/>
</dbReference>
<evidence type="ECO:0000256" key="5">
    <source>
        <dbReference type="ARBA" id="ARBA00023002"/>
    </source>
</evidence>
<name>A0A2D0NB83_FLAN2</name>
<dbReference type="GO" id="GO:0020037">
    <property type="term" value="F:heme binding"/>
    <property type="evidence" value="ECO:0007669"/>
    <property type="project" value="InterPro"/>
</dbReference>
<dbReference type="Proteomes" id="UP000223913">
    <property type="component" value="Unassembled WGS sequence"/>
</dbReference>
<dbReference type="PANTHER" id="PTHR30600:SF10">
    <property type="entry name" value="BLL6722 PROTEIN"/>
    <property type="match status" value="1"/>
</dbReference>
<dbReference type="GO" id="GO:0030313">
    <property type="term" value="C:cell envelope"/>
    <property type="evidence" value="ECO:0007669"/>
    <property type="project" value="UniProtKB-SubCell"/>
</dbReference>
<evidence type="ECO:0000313" key="9">
    <source>
        <dbReference type="EMBL" id="PHN05772.1"/>
    </source>
</evidence>
<dbReference type="InterPro" id="IPR009056">
    <property type="entry name" value="Cyt_c-like_dom"/>
</dbReference>
<evidence type="ECO:0000256" key="2">
    <source>
        <dbReference type="ARBA" id="ARBA00022617"/>
    </source>
</evidence>
<reference evidence="9 10" key="1">
    <citation type="submission" date="2017-10" db="EMBL/GenBank/DDBJ databases">
        <title>The draft genome sequence of Lewinella nigricans NBRC 102662.</title>
        <authorList>
            <person name="Wang K."/>
        </authorList>
    </citation>
    <scope>NUCLEOTIDE SEQUENCE [LARGE SCALE GENOMIC DNA]</scope>
    <source>
        <strain evidence="9 10">NBRC 102662</strain>
    </source>
</reference>
<dbReference type="GO" id="GO:0046872">
    <property type="term" value="F:metal ion binding"/>
    <property type="evidence" value="ECO:0007669"/>
    <property type="project" value="UniProtKB-KW"/>
</dbReference>
<dbReference type="EMBL" id="PDUD01000020">
    <property type="protein sequence ID" value="PHN05772.1"/>
    <property type="molecule type" value="Genomic_DNA"/>
</dbReference>
<proteinExistence type="predicted"/>
<gene>
    <name evidence="9" type="ORF">CRP01_14965</name>
</gene>
<dbReference type="Gene3D" id="1.10.760.10">
    <property type="entry name" value="Cytochrome c-like domain"/>
    <property type="match status" value="2"/>
</dbReference>
<dbReference type="OrthoDB" id="9805202at2"/>
<dbReference type="SUPFAM" id="SSF46626">
    <property type="entry name" value="Cytochrome c"/>
    <property type="match status" value="2"/>
</dbReference>
<accession>A0A2D0NB83</accession>
<dbReference type="InterPro" id="IPR004852">
    <property type="entry name" value="Di-haem_cyt_c_peroxidsae"/>
</dbReference>
<comment type="caution">
    <text evidence="9">The sequence shown here is derived from an EMBL/GenBank/DDBJ whole genome shotgun (WGS) entry which is preliminary data.</text>
</comment>
<evidence type="ECO:0000313" key="10">
    <source>
        <dbReference type="Proteomes" id="UP000223913"/>
    </source>
</evidence>
<dbReference type="AlphaFoldDB" id="A0A2D0NB83"/>
<comment type="subcellular location">
    <subcellularLocation>
        <location evidence="1">Cell envelope</location>
    </subcellularLocation>
</comment>
<dbReference type="GO" id="GO:0009055">
    <property type="term" value="F:electron transfer activity"/>
    <property type="evidence" value="ECO:0007669"/>
    <property type="project" value="InterPro"/>
</dbReference>
<evidence type="ECO:0000256" key="4">
    <source>
        <dbReference type="ARBA" id="ARBA00022729"/>
    </source>
</evidence>
<keyword evidence="3 7" id="KW-0479">Metal-binding</keyword>
<organism evidence="9 10">
    <name type="scientific">Flavilitoribacter nigricans (strain ATCC 23147 / DSM 23189 / NBRC 102662 / NCIMB 1420 / SS-2)</name>
    <name type="common">Lewinella nigricans</name>
    <dbReference type="NCBI Taxonomy" id="1122177"/>
    <lineage>
        <taxon>Bacteria</taxon>
        <taxon>Pseudomonadati</taxon>
        <taxon>Bacteroidota</taxon>
        <taxon>Saprospiria</taxon>
        <taxon>Saprospirales</taxon>
        <taxon>Lewinellaceae</taxon>
        <taxon>Flavilitoribacter</taxon>
    </lineage>
</organism>
<dbReference type="PROSITE" id="PS51257">
    <property type="entry name" value="PROKAR_LIPOPROTEIN"/>
    <property type="match status" value="1"/>
</dbReference>
<evidence type="ECO:0000256" key="7">
    <source>
        <dbReference type="PROSITE-ProRule" id="PRU00433"/>
    </source>
</evidence>
<keyword evidence="4" id="KW-0732">Signal</keyword>
<dbReference type="PANTHER" id="PTHR30600">
    <property type="entry name" value="CYTOCHROME C PEROXIDASE-RELATED"/>
    <property type="match status" value="1"/>
</dbReference>
<protein>
    <submittedName>
        <fullName evidence="9">Cytochrome C peroxidase</fullName>
    </submittedName>
</protein>
<evidence type="ECO:0000256" key="6">
    <source>
        <dbReference type="ARBA" id="ARBA00023004"/>
    </source>
</evidence>
<dbReference type="GO" id="GO:0004130">
    <property type="term" value="F:cytochrome-c peroxidase activity"/>
    <property type="evidence" value="ECO:0007669"/>
    <property type="project" value="TreeGrafter"/>
</dbReference>
<evidence type="ECO:0000256" key="1">
    <source>
        <dbReference type="ARBA" id="ARBA00004196"/>
    </source>
</evidence>
<keyword evidence="5" id="KW-0560">Oxidoreductase</keyword>
<dbReference type="PROSITE" id="PS51007">
    <property type="entry name" value="CYTC"/>
    <property type="match status" value="2"/>
</dbReference>
<keyword evidence="2 7" id="KW-0349">Heme</keyword>